<dbReference type="AlphaFoldDB" id="W4GC47"/>
<evidence type="ECO:0000313" key="1">
    <source>
        <dbReference type="EMBL" id="ETV77257.1"/>
    </source>
</evidence>
<dbReference type="EMBL" id="KI913133">
    <property type="protein sequence ID" value="ETV77257.1"/>
    <property type="molecule type" value="Genomic_DNA"/>
</dbReference>
<organism evidence="1">
    <name type="scientific">Aphanomyces astaci</name>
    <name type="common">Crayfish plague agent</name>
    <dbReference type="NCBI Taxonomy" id="112090"/>
    <lineage>
        <taxon>Eukaryota</taxon>
        <taxon>Sar</taxon>
        <taxon>Stramenopiles</taxon>
        <taxon>Oomycota</taxon>
        <taxon>Saprolegniomycetes</taxon>
        <taxon>Saprolegniales</taxon>
        <taxon>Verrucalvaceae</taxon>
        <taxon>Aphanomyces</taxon>
    </lineage>
</organism>
<dbReference type="GeneID" id="20810709"/>
<dbReference type="RefSeq" id="XP_009833044.1">
    <property type="nucleotide sequence ID" value="XM_009834742.1"/>
</dbReference>
<dbReference type="VEuPathDB" id="FungiDB:H257_08713"/>
<proteinExistence type="predicted"/>
<sequence length="71" mass="7418">MTVPQSCSTSLHDCLTTSASPVELSLTLLLILGSIGARYAGSGSVLVLTLPTLRAHATALRHERRVTVDGT</sequence>
<reference evidence="1" key="1">
    <citation type="submission" date="2013-12" db="EMBL/GenBank/DDBJ databases">
        <title>The Genome Sequence of Aphanomyces astaci APO3.</title>
        <authorList>
            <consortium name="The Broad Institute Genomics Platform"/>
            <person name="Russ C."/>
            <person name="Tyler B."/>
            <person name="van West P."/>
            <person name="Dieguez-Uribeondo J."/>
            <person name="Young S.K."/>
            <person name="Zeng Q."/>
            <person name="Gargeya S."/>
            <person name="Fitzgerald M."/>
            <person name="Abouelleil A."/>
            <person name="Alvarado L."/>
            <person name="Chapman S.B."/>
            <person name="Gainer-Dewar J."/>
            <person name="Goldberg J."/>
            <person name="Griggs A."/>
            <person name="Gujja S."/>
            <person name="Hansen M."/>
            <person name="Howarth C."/>
            <person name="Imamovic A."/>
            <person name="Ireland A."/>
            <person name="Larimer J."/>
            <person name="McCowan C."/>
            <person name="Murphy C."/>
            <person name="Pearson M."/>
            <person name="Poon T.W."/>
            <person name="Priest M."/>
            <person name="Roberts A."/>
            <person name="Saif S."/>
            <person name="Shea T."/>
            <person name="Sykes S."/>
            <person name="Wortman J."/>
            <person name="Nusbaum C."/>
            <person name="Birren B."/>
        </authorList>
    </citation>
    <scope>NUCLEOTIDE SEQUENCE [LARGE SCALE GENOMIC DNA]</scope>
    <source>
        <strain evidence="1">APO3</strain>
    </source>
</reference>
<accession>W4GC47</accession>
<name>W4GC47_APHAT</name>
<protein>
    <submittedName>
        <fullName evidence="1">Uncharacterized protein</fullName>
    </submittedName>
</protein>
<gene>
    <name evidence="1" type="ORF">H257_08713</name>
</gene>